<dbReference type="InterPro" id="IPR014710">
    <property type="entry name" value="RmlC-like_jellyroll"/>
</dbReference>
<accession>A0ABM7Y722</accession>
<proteinExistence type="predicted"/>
<gene>
    <name evidence="1" type="ORF">Rmf_36910</name>
</gene>
<organism evidence="1 2">
    <name type="scientific">Roseomonas fluvialis</name>
    <dbReference type="NCBI Taxonomy" id="1750527"/>
    <lineage>
        <taxon>Bacteria</taxon>
        <taxon>Pseudomonadati</taxon>
        <taxon>Pseudomonadota</taxon>
        <taxon>Alphaproteobacteria</taxon>
        <taxon>Acetobacterales</taxon>
        <taxon>Roseomonadaceae</taxon>
        <taxon>Roseomonas</taxon>
    </lineage>
</organism>
<dbReference type="Gene3D" id="2.60.120.10">
    <property type="entry name" value="Jelly Rolls"/>
    <property type="match status" value="1"/>
</dbReference>
<evidence type="ECO:0000313" key="1">
    <source>
        <dbReference type="EMBL" id="BDG73762.1"/>
    </source>
</evidence>
<name>A0ABM7Y722_9PROT</name>
<dbReference type="RefSeq" id="WP_244407974.1">
    <property type="nucleotide sequence ID" value="NZ_AP025637.1"/>
</dbReference>
<reference evidence="1 2" key="1">
    <citation type="journal article" date="2016" name="Microbes Environ.">
        <title>Phylogenetically diverse aerobic anoxygenic phototrophic bacteria isolated from epilithic biofilms in Tama river, Japan.</title>
        <authorList>
            <person name="Hirose S."/>
            <person name="Matsuura K."/>
            <person name="Haruta S."/>
        </authorList>
    </citation>
    <scope>NUCLEOTIDE SEQUENCE [LARGE SCALE GENOMIC DNA]</scope>
    <source>
        <strain evidence="1 2">S08</strain>
    </source>
</reference>
<dbReference type="InterPro" id="IPR011051">
    <property type="entry name" value="RmlC_Cupin_sf"/>
</dbReference>
<dbReference type="Proteomes" id="UP000831327">
    <property type="component" value="Chromosome"/>
</dbReference>
<keyword evidence="2" id="KW-1185">Reference proteome</keyword>
<sequence length="170" mass="18980">MPMTLDDFVTRARAALRDNPGIDGRILVCDLVGEALKDPDFVAKHINDATPERQVLYEDPELGFTVLAHAYRDAKTSPPHDHGPSWAIYGQAAGETVMTDWECLARPTETTPGRARRIKDYAMKPGDAYLYEPGILHSPRRDGPTRLLRIEGINMDRVKRLPYQPVDAAA</sequence>
<protein>
    <submittedName>
        <fullName evidence="1">Uncharacterized protein</fullName>
    </submittedName>
</protein>
<dbReference type="SUPFAM" id="SSF51182">
    <property type="entry name" value="RmlC-like cupins"/>
    <property type="match status" value="1"/>
</dbReference>
<dbReference type="EMBL" id="AP025637">
    <property type="protein sequence ID" value="BDG73762.1"/>
    <property type="molecule type" value="Genomic_DNA"/>
</dbReference>
<evidence type="ECO:0000313" key="2">
    <source>
        <dbReference type="Proteomes" id="UP000831327"/>
    </source>
</evidence>